<reference evidence="1" key="1">
    <citation type="submission" date="2014-11" db="EMBL/GenBank/DDBJ databases">
        <authorList>
            <person name="Amaro Gonzalez C."/>
        </authorList>
    </citation>
    <scope>NUCLEOTIDE SEQUENCE</scope>
</reference>
<organism evidence="1">
    <name type="scientific">Anguilla anguilla</name>
    <name type="common">European freshwater eel</name>
    <name type="synonym">Muraena anguilla</name>
    <dbReference type="NCBI Taxonomy" id="7936"/>
    <lineage>
        <taxon>Eukaryota</taxon>
        <taxon>Metazoa</taxon>
        <taxon>Chordata</taxon>
        <taxon>Craniata</taxon>
        <taxon>Vertebrata</taxon>
        <taxon>Euteleostomi</taxon>
        <taxon>Actinopterygii</taxon>
        <taxon>Neopterygii</taxon>
        <taxon>Teleostei</taxon>
        <taxon>Anguilliformes</taxon>
        <taxon>Anguillidae</taxon>
        <taxon>Anguilla</taxon>
    </lineage>
</organism>
<dbReference type="AlphaFoldDB" id="A0A0E9SJJ8"/>
<sequence>MKCLFTLLVLLKIQIHMDVPTNKSHKIKQ</sequence>
<name>A0A0E9SJJ8_ANGAN</name>
<proteinExistence type="predicted"/>
<accession>A0A0E9SJJ8</accession>
<evidence type="ECO:0000313" key="1">
    <source>
        <dbReference type="EMBL" id="JAH41402.1"/>
    </source>
</evidence>
<dbReference type="EMBL" id="GBXM01067175">
    <property type="protein sequence ID" value="JAH41402.1"/>
    <property type="molecule type" value="Transcribed_RNA"/>
</dbReference>
<protein>
    <submittedName>
        <fullName evidence="1">Uncharacterized protein</fullName>
    </submittedName>
</protein>
<reference evidence="1" key="2">
    <citation type="journal article" date="2015" name="Fish Shellfish Immunol.">
        <title>Early steps in the European eel (Anguilla anguilla)-Vibrio vulnificus interaction in the gills: Role of the RtxA13 toxin.</title>
        <authorList>
            <person name="Callol A."/>
            <person name="Pajuelo D."/>
            <person name="Ebbesson L."/>
            <person name="Teles M."/>
            <person name="MacKenzie S."/>
            <person name="Amaro C."/>
        </authorList>
    </citation>
    <scope>NUCLEOTIDE SEQUENCE</scope>
</reference>